<dbReference type="PROSITE" id="PS51419">
    <property type="entry name" value="RAB"/>
    <property type="match status" value="1"/>
</dbReference>
<keyword evidence="3" id="KW-0342">GTP-binding</keyword>
<dbReference type="GeneID" id="107220889"/>
<comment type="similarity">
    <text evidence="1">Belongs to the small GTPase superfamily. Rab family.</text>
</comment>
<dbReference type="PANTHER" id="PTHR47981:SF39">
    <property type="entry name" value="RAS-RELATED PROTEIN RAB"/>
    <property type="match status" value="1"/>
</dbReference>
<dbReference type="Pfam" id="PF00071">
    <property type="entry name" value="Ras"/>
    <property type="match status" value="1"/>
</dbReference>
<feature type="compositionally biased region" description="Basic residues" evidence="6">
    <location>
        <begin position="112"/>
        <end position="124"/>
    </location>
</feature>
<dbReference type="Proteomes" id="UP000829291">
    <property type="component" value="Chromosome 4"/>
</dbReference>
<keyword evidence="7" id="KW-1185">Reference proteome</keyword>
<dbReference type="SMART" id="SM00176">
    <property type="entry name" value="RAN"/>
    <property type="match status" value="1"/>
</dbReference>
<dbReference type="PROSITE" id="PS51421">
    <property type="entry name" value="RAS"/>
    <property type="match status" value="1"/>
</dbReference>
<feature type="region of interest" description="Disordered" evidence="6">
    <location>
        <begin position="1"/>
        <end position="227"/>
    </location>
</feature>
<dbReference type="NCBIfam" id="TIGR00231">
    <property type="entry name" value="small_GTP"/>
    <property type="match status" value="1"/>
</dbReference>
<keyword evidence="5" id="KW-0636">Prenylation</keyword>
<feature type="compositionally biased region" description="Low complexity" evidence="6">
    <location>
        <begin position="159"/>
        <end position="173"/>
    </location>
</feature>
<dbReference type="SMART" id="SM00174">
    <property type="entry name" value="RHO"/>
    <property type="match status" value="1"/>
</dbReference>
<evidence type="ECO:0000256" key="3">
    <source>
        <dbReference type="ARBA" id="ARBA00023134"/>
    </source>
</evidence>
<dbReference type="PANTHER" id="PTHR47981">
    <property type="entry name" value="RAB FAMILY"/>
    <property type="match status" value="1"/>
</dbReference>
<reference evidence="8" key="1">
    <citation type="submission" date="2025-08" db="UniProtKB">
        <authorList>
            <consortium name="RefSeq"/>
        </authorList>
    </citation>
    <scope>IDENTIFICATION</scope>
    <source>
        <tissue evidence="8">Thorax and Abdomen</tissue>
    </source>
</reference>
<organism evidence="7 8">
    <name type="scientific">Neodiprion lecontei</name>
    <name type="common">Redheaded pine sawfly</name>
    <dbReference type="NCBI Taxonomy" id="441921"/>
    <lineage>
        <taxon>Eukaryota</taxon>
        <taxon>Metazoa</taxon>
        <taxon>Ecdysozoa</taxon>
        <taxon>Arthropoda</taxon>
        <taxon>Hexapoda</taxon>
        <taxon>Insecta</taxon>
        <taxon>Pterygota</taxon>
        <taxon>Neoptera</taxon>
        <taxon>Endopterygota</taxon>
        <taxon>Hymenoptera</taxon>
        <taxon>Tenthredinoidea</taxon>
        <taxon>Diprionidae</taxon>
        <taxon>Diprioninae</taxon>
        <taxon>Neodiprion</taxon>
    </lineage>
</organism>
<accession>A0ABM3FXD0</accession>
<keyword evidence="2" id="KW-0547">Nucleotide-binding</keyword>
<evidence type="ECO:0000313" key="8">
    <source>
        <dbReference type="RefSeq" id="XP_046592673.1"/>
    </source>
</evidence>
<sequence length="671" mass="74691">MDHGDSANEGESSVDTVIARSSLEEEDPKEEPERASTDRVAVAGESNSSLDTVASKDEKKRGRFGALKKSFRKDGGLFKIKKKSPGDRTFGRGSDASLPELALRDEDGPKGGVRKKVEKLKKEKKSNSLVRKLSLNKFKLSGSEQETRRTPEGGDRSRSQSQSSQESQSQSDSPCKLGVTLRKGAGDLEKENIEKERLVAEGHLREEGEQRSKKPTRSTRLDSLEKPVSTVTVVQRRSPSLTIRSIPNREVLTKIYAETQSAEKVTQTSDSPEKTHRVVSTLPYAISKWSDGPEYGNPEIRRPKLSLKSDSESAIHPAKTPPLELRRKLSLLDEKRAVFRRRRFDTSEESSADTVIPARSQIDSKAQTCTGNIRGPARHISVQKFDTFSTFEGTFDEETGLGYLQGIEEDRAENFDQQVTGRASLRTMSNAPTIADIMDKSRSTSQESATSQNSGPTAGVGEKREHLYKILVIGELGAGKTSIIKRYVHQFFSQHYRATIGVDFALKVLNWDQHTIIRLQLWDIAGQERFGNMTRVYYKEAVGAFIVFDVTRSATLDAVVKWKQDLDSKVQLPDGSAIPCVLLANKCDQQKEGLVNSPNKMDEYCKDKNFSGWFETSAKENINIEEAARFLVNKILQNDQIIKGNGAQEQSDGERFALNQSPTNTKKSCSC</sequence>
<evidence type="ECO:0000256" key="5">
    <source>
        <dbReference type="ARBA" id="ARBA00023289"/>
    </source>
</evidence>
<proteinExistence type="inferred from homology"/>
<dbReference type="SUPFAM" id="SSF52540">
    <property type="entry name" value="P-loop containing nucleoside triphosphate hydrolases"/>
    <property type="match status" value="1"/>
</dbReference>
<protein>
    <submittedName>
        <fullName evidence="8">Ras and EF-hand domain-containing protein isoform X1</fullName>
    </submittedName>
</protein>
<dbReference type="RefSeq" id="XP_046592673.1">
    <property type="nucleotide sequence ID" value="XM_046736717.1"/>
</dbReference>
<evidence type="ECO:0000313" key="7">
    <source>
        <dbReference type="Proteomes" id="UP000829291"/>
    </source>
</evidence>
<feature type="region of interest" description="Disordered" evidence="6">
    <location>
        <begin position="440"/>
        <end position="460"/>
    </location>
</feature>
<dbReference type="PRINTS" id="PR00449">
    <property type="entry name" value="RASTRNSFRMNG"/>
</dbReference>
<feature type="compositionally biased region" description="Polar residues" evidence="6">
    <location>
        <begin position="443"/>
        <end position="456"/>
    </location>
</feature>
<dbReference type="Gene3D" id="3.40.50.300">
    <property type="entry name" value="P-loop containing nucleotide triphosphate hydrolases"/>
    <property type="match status" value="1"/>
</dbReference>
<gene>
    <name evidence="8" type="primary">LOC107220889</name>
</gene>
<dbReference type="InterPro" id="IPR027417">
    <property type="entry name" value="P-loop_NTPase"/>
</dbReference>
<dbReference type="InterPro" id="IPR030697">
    <property type="entry name" value="Rab29/Rab38/Rab32"/>
</dbReference>
<feature type="region of interest" description="Disordered" evidence="6">
    <location>
        <begin position="646"/>
        <end position="671"/>
    </location>
</feature>
<dbReference type="SMART" id="SM00173">
    <property type="entry name" value="RAS"/>
    <property type="match status" value="1"/>
</dbReference>
<dbReference type="InterPro" id="IPR005225">
    <property type="entry name" value="Small_GTP-bd"/>
</dbReference>
<dbReference type="InterPro" id="IPR001806">
    <property type="entry name" value="Small_GTPase"/>
</dbReference>
<feature type="compositionally biased region" description="Polar residues" evidence="6">
    <location>
        <begin position="658"/>
        <end position="671"/>
    </location>
</feature>
<dbReference type="SMART" id="SM00175">
    <property type="entry name" value="RAB"/>
    <property type="match status" value="1"/>
</dbReference>
<evidence type="ECO:0000256" key="2">
    <source>
        <dbReference type="ARBA" id="ARBA00022741"/>
    </source>
</evidence>
<evidence type="ECO:0000256" key="4">
    <source>
        <dbReference type="ARBA" id="ARBA00023288"/>
    </source>
</evidence>
<keyword evidence="4" id="KW-0449">Lipoprotein</keyword>
<name>A0ABM3FXD0_NEOLC</name>
<evidence type="ECO:0000256" key="1">
    <source>
        <dbReference type="ARBA" id="ARBA00006270"/>
    </source>
</evidence>
<feature type="compositionally biased region" description="Basic and acidic residues" evidence="6">
    <location>
        <begin position="184"/>
        <end position="212"/>
    </location>
</feature>
<feature type="compositionally biased region" description="Basic and acidic residues" evidence="6">
    <location>
        <begin position="145"/>
        <end position="158"/>
    </location>
</feature>
<evidence type="ECO:0000256" key="6">
    <source>
        <dbReference type="SAM" id="MobiDB-lite"/>
    </source>
</evidence>
<dbReference type="CDD" id="cd04107">
    <property type="entry name" value="Rab32_Rab38"/>
    <property type="match status" value="1"/>
</dbReference>